<dbReference type="Proteomes" id="UP000236197">
    <property type="component" value="Unassembled WGS sequence"/>
</dbReference>
<evidence type="ECO:0000256" key="4">
    <source>
        <dbReference type="ARBA" id="ARBA00022692"/>
    </source>
</evidence>
<evidence type="ECO:0000256" key="7">
    <source>
        <dbReference type="ARBA" id="ARBA00023136"/>
    </source>
</evidence>
<feature type="transmembrane region" description="Helical" evidence="8">
    <location>
        <begin position="38"/>
        <end position="64"/>
    </location>
</feature>
<evidence type="ECO:0000256" key="5">
    <source>
        <dbReference type="ARBA" id="ARBA00022960"/>
    </source>
</evidence>
<evidence type="ECO:0000256" key="1">
    <source>
        <dbReference type="ARBA" id="ARBA00004651"/>
    </source>
</evidence>
<keyword evidence="10" id="KW-1185">Reference proteome</keyword>
<dbReference type="GO" id="GO:0008360">
    <property type="term" value="P:regulation of cell shape"/>
    <property type="evidence" value="ECO:0007669"/>
    <property type="project" value="UniProtKB-KW"/>
</dbReference>
<evidence type="ECO:0000256" key="8">
    <source>
        <dbReference type="SAM" id="Phobius"/>
    </source>
</evidence>
<evidence type="ECO:0000313" key="10">
    <source>
        <dbReference type="Proteomes" id="UP000236197"/>
    </source>
</evidence>
<evidence type="ECO:0000256" key="2">
    <source>
        <dbReference type="ARBA" id="ARBA00007776"/>
    </source>
</evidence>
<dbReference type="Pfam" id="PF04093">
    <property type="entry name" value="MreD"/>
    <property type="match status" value="1"/>
</dbReference>
<dbReference type="AlphaFoldDB" id="A0A2K2UD03"/>
<keyword evidence="4 8" id="KW-0812">Transmembrane</keyword>
<protein>
    <submittedName>
        <fullName evidence="9">Rod shape-determining protein MreD</fullName>
    </submittedName>
</protein>
<sequence length="175" mass="18471">MNVTRENIIVAVGAVVAVVLQVVVAPSIALFSAQPNVLLAYVLVVAIVRPLEAGPVLPFVLGLVCDLLGTGPVGGMAFLFVLASFAASRAFAVLDNDTVFMPLTILVAATFAVEMLYGALLMALGLAVNPIDAFLYRALPCSLYDCVVGLVLYPLFARLLAAGAQEREMHTPRLR</sequence>
<comment type="subcellular location">
    <subcellularLocation>
        <location evidence="1">Cell membrane</location>
        <topology evidence="1">Multi-pass membrane protein</topology>
    </subcellularLocation>
</comment>
<dbReference type="InterPro" id="IPR007227">
    <property type="entry name" value="Cell_shape_determining_MreD"/>
</dbReference>
<evidence type="ECO:0000313" key="9">
    <source>
        <dbReference type="EMBL" id="PNV68211.1"/>
    </source>
</evidence>
<gene>
    <name evidence="9" type="primary">mreD</name>
    <name evidence="9" type="ORF">C2L71_02795</name>
</gene>
<organism evidence="9 10">
    <name type="scientific">Enteroscipio rubneri</name>
    <dbReference type="NCBI Taxonomy" id="2070686"/>
    <lineage>
        <taxon>Bacteria</taxon>
        <taxon>Bacillati</taxon>
        <taxon>Actinomycetota</taxon>
        <taxon>Coriobacteriia</taxon>
        <taxon>Eggerthellales</taxon>
        <taxon>Eggerthellaceae</taxon>
        <taxon>Enteroscipio</taxon>
    </lineage>
</organism>
<comment type="caution">
    <text evidence="9">The sequence shown here is derived from an EMBL/GenBank/DDBJ whole genome shotgun (WGS) entry which is preliminary data.</text>
</comment>
<dbReference type="GO" id="GO:0005886">
    <property type="term" value="C:plasma membrane"/>
    <property type="evidence" value="ECO:0007669"/>
    <property type="project" value="UniProtKB-SubCell"/>
</dbReference>
<feature type="transmembrane region" description="Helical" evidence="8">
    <location>
        <begin position="134"/>
        <end position="156"/>
    </location>
</feature>
<dbReference type="NCBIfam" id="TIGR03426">
    <property type="entry name" value="shape_MreD"/>
    <property type="match status" value="1"/>
</dbReference>
<keyword evidence="5" id="KW-0133">Cell shape</keyword>
<keyword evidence="3" id="KW-1003">Cell membrane</keyword>
<name>A0A2K2UD03_9ACTN</name>
<evidence type="ECO:0000256" key="3">
    <source>
        <dbReference type="ARBA" id="ARBA00022475"/>
    </source>
</evidence>
<feature type="transmembrane region" description="Helical" evidence="8">
    <location>
        <begin position="7"/>
        <end position="32"/>
    </location>
</feature>
<dbReference type="RefSeq" id="WP_103264279.1">
    <property type="nucleotide sequence ID" value="NZ_CABMLE010000002.1"/>
</dbReference>
<comment type="similarity">
    <text evidence="2">Belongs to the MreD family.</text>
</comment>
<evidence type="ECO:0000256" key="6">
    <source>
        <dbReference type="ARBA" id="ARBA00022989"/>
    </source>
</evidence>
<proteinExistence type="inferred from homology"/>
<reference evidence="10" key="1">
    <citation type="submission" date="2018-01" db="EMBL/GenBank/DDBJ databases">
        <title>Rubneribacter badeniensis gen. nov., sp. nov., and Colonibacter rubneri, gen. nov., sp. nov., WGS of new members of the Eggerthellaceae.</title>
        <authorList>
            <person name="Danylec N."/>
            <person name="Stoll D.A."/>
            <person name="Doetsch A."/>
            <person name="Kulling S.E."/>
            <person name="Huch M."/>
        </authorList>
    </citation>
    <scope>NUCLEOTIDE SEQUENCE [LARGE SCALE GENOMIC DNA]</scope>
    <source>
        <strain evidence="10">ResAG-96</strain>
    </source>
</reference>
<dbReference type="EMBL" id="PPEK01000002">
    <property type="protein sequence ID" value="PNV68211.1"/>
    <property type="molecule type" value="Genomic_DNA"/>
</dbReference>
<keyword evidence="6 8" id="KW-1133">Transmembrane helix</keyword>
<feature type="transmembrane region" description="Helical" evidence="8">
    <location>
        <begin position="100"/>
        <end position="127"/>
    </location>
</feature>
<dbReference type="OrthoDB" id="3176916at2"/>
<accession>A0A2K2UD03</accession>
<keyword evidence="7 8" id="KW-0472">Membrane</keyword>
<feature type="transmembrane region" description="Helical" evidence="8">
    <location>
        <begin position="76"/>
        <end position="94"/>
    </location>
</feature>